<sequence>MEDHGQQPQGSWMPQRNSLPSHLRLRIHVPQLHLHPFQQHHPNDDNRGTLHGRLHGLLPHVNLPTIHRVTISHPRRPAMADLMHASSTNNHLPHDHETPTSHLADLLKHPDDLDRLPLLKAEFTRKKAAVDAQLKHGLSEQLSVTQSGMTAITDGSKSVSLIKEEMLKIDRLCSEAQGMIKDFPEIEKLGLMQRNFAAVEAMKDSIDTFSERLEELEGLLREDDDEPDVQSNLLAVHKGLTELRDVRDAAMEQVSRGPEGESGLELIENLPLAGGETGEGGRGGTLRECFTKLDDVVDWFDEHVGSACLNIINLVQAGNNGLVVRLAIVIEEEEKKDKQVKALQDAQREFQDVASRFKSIAVAQRSLRGYKGKFLEALKYSAAAQFEGVKEAFAEDPERLEKSLRWYFNDLNTVKLGVVELVPKKWRIMRTYTNIYHQLMHDFLTERLDDENISPVHMLAILNWVPKYYSKMKRLGVEEAELKPHVIDERESDLVREYRGLITKAVEEWMARIESADTRAFSSREEGSLDQDADGHLHTKSLGDVWTMLREQLAVAEASGRADVVEGVTEFQKIENLAATAPNPSDIEGLSSYQDWLVAIANDQITNIDDAPQDGITSFLTRFKQSYEPLVSPSYPLTSAQQHHDQLTNSYVDLSTHCLHLFARLLFTTDFRNVLKTFFVPPTWYQERSMQQITTTFEDYLSGENNIIQVLHPSLQPILVEELAETLLTSYLSSVHNRGVKIRLRLDPYTEKIKDDVVTVFQFFQGYPESFDGIKDKWRVVNDFQNLLSADKSTAATGGSGVGVGGTGAGAGGPIVEAFAELKAKYWDVQLSWVEAVLRCRDDFDRGMLSAVKSAAANLEVERGMETVMSKIK</sequence>
<comment type="caution">
    <text evidence="5">The sequence shown here is derived from an EMBL/GenBank/DDBJ whole genome shotgun (WGS) entry which is preliminary data.</text>
</comment>
<evidence type="ECO:0000256" key="2">
    <source>
        <dbReference type="ARBA" id="ARBA00022448"/>
    </source>
</evidence>
<protein>
    <submittedName>
        <fullName evidence="5">Uncharacterized protein</fullName>
    </submittedName>
</protein>
<comment type="similarity">
    <text evidence="1">Belongs to the SEC6 family.</text>
</comment>
<organism evidence="5 6">
    <name type="scientific">Hortaea werneckii</name>
    <name type="common">Black yeast</name>
    <name type="synonym">Cladosporium werneckii</name>
    <dbReference type="NCBI Taxonomy" id="91943"/>
    <lineage>
        <taxon>Eukaryota</taxon>
        <taxon>Fungi</taxon>
        <taxon>Dikarya</taxon>
        <taxon>Ascomycota</taxon>
        <taxon>Pezizomycotina</taxon>
        <taxon>Dothideomycetes</taxon>
        <taxon>Dothideomycetidae</taxon>
        <taxon>Mycosphaerellales</taxon>
        <taxon>Teratosphaeriaceae</taxon>
        <taxon>Hortaea</taxon>
    </lineage>
</organism>
<dbReference type="PANTHER" id="PTHR21292:SF1">
    <property type="entry name" value="EXOCYST COMPLEX COMPONENT 3"/>
    <property type="match status" value="1"/>
</dbReference>
<gene>
    <name evidence="5" type="ORF">D0868_06204</name>
</gene>
<dbReference type="Proteomes" id="UP000282582">
    <property type="component" value="Unassembled WGS sequence"/>
</dbReference>
<evidence type="ECO:0000256" key="4">
    <source>
        <dbReference type="SAM" id="Coils"/>
    </source>
</evidence>
<dbReference type="InterPro" id="IPR010326">
    <property type="entry name" value="EXOC3/Sec6"/>
</dbReference>
<keyword evidence="3" id="KW-0268">Exocytosis</keyword>
<feature type="coiled-coil region" evidence="4">
    <location>
        <begin position="199"/>
        <end position="226"/>
    </location>
</feature>
<evidence type="ECO:0000256" key="3">
    <source>
        <dbReference type="ARBA" id="ARBA00022483"/>
    </source>
</evidence>
<name>A0A3M6YSM9_HORWE</name>
<keyword evidence="4" id="KW-0175">Coiled coil</keyword>
<dbReference type="EMBL" id="QWIK01000459">
    <property type="protein sequence ID" value="RMY05812.1"/>
    <property type="molecule type" value="Genomic_DNA"/>
</dbReference>
<dbReference type="GO" id="GO:0000145">
    <property type="term" value="C:exocyst"/>
    <property type="evidence" value="ECO:0007669"/>
    <property type="project" value="InterPro"/>
</dbReference>
<dbReference type="GO" id="GO:0000149">
    <property type="term" value="F:SNARE binding"/>
    <property type="evidence" value="ECO:0007669"/>
    <property type="project" value="TreeGrafter"/>
</dbReference>
<dbReference type="GO" id="GO:0051601">
    <property type="term" value="P:exocyst localization"/>
    <property type="evidence" value="ECO:0007669"/>
    <property type="project" value="TreeGrafter"/>
</dbReference>
<keyword evidence="2" id="KW-0813">Transport</keyword>
<dbReference type="InterPro" id="IPR042532">
    <property type="entry name" value="EXOC3/Sec6_C"/>
</dbReference>
<dbReference type="PANTHER" id="PTHR21292">
    <property type="entry name" value="EXOCYST COMPLEX COMPONENT SEC6-RELATED"/>
    <property type="match status" value="1"/>
</dbReference>
<evidence type="ECO:0000313" key="6">
    <source>
        <dbReference type="Proteomes" id="UP000282582"/>
    </source>
</evidence>
<proteinExistence type="inferred from homology"/>
<dbReference type="Pfam" id="PF06046">
    <property type="entry name" value="Sec6"/>
    <property type="match status" value="1"/>
</dbReference>
<dbReference type="AlphaFoldDB" id="A0A3M6YSM9"/>
<dbReference type="Gene3D" id="1.10.357.70">
    <property type="entry name" value="Exocyst complex component Sec6, C-terminal domain"/>
    <property type="match status" value="1"/>
</dbReference>
<dbReference type="GO" id="GO:0006887">
    <property type="term" value="P:exocytosis"/>
    <property type="evidence" value="ECO:0007669"/>
    <property type="project" value="UniProtKB-KW"/>
</dbReference>
<reference evidence="5 6" key="1">
    <citation type="journal article" date="2018" name="BMC Genomics">
        <title>Genomic evidence for intraspecific hybridization in a clonal and extremely halotolerant yeast.</title>
        <authorList>
            <person name="Gostincar C."/>
            <person name="Stajich J.E."/>
            <person name="Zupancic J."/>
            <person name="Zalar P."/>
            <person name="Gunde-Cimerman N."/>
        </authorList>
    </citation>
    <scope>NUCLEOTIDE SEQUENCE [LARGE SCALE GENOMIC DNA]</scope>
    <source>
        <strain evidence="5 6">EXF-6654</strain>
    </source>
</reference>
<accession>A0A3M6YSM9</accession>
<evidence type="ECO:0000256" key="1">
    <source>
        <dbReference type="ARBA" id="ARBA00009447"/>
    </source>
</evidence>
<dbReference type="Gene3D" id="1.10.357.50">
    <property type="match status" value="2"/>
</dbReference>
<evidence type="ECO:0000313" key="5">
    <source>
        <dbReference type="EMBL" id="RMY05812.1"/>
    </source>
</evidence>